<dbReference type="EMBL" id="JANWOI010000001">
    <property type="protein sequence ID" value="MDA5192749.1"/>
    <property type="molecule type" value="Genomic_DNA"/>
</dbReference>
<evidence type="ECO:0000313" key="1">
    <source>
        <dbReference type="EMBL" id="MDA5192749.1"/>
    </source>
</evidence>
<evidence type="ECO:0000313" key="2">
    <source>
        <dbReference type="Proteomes" id="UP001141619"/>
    </source>
</evidence>
<reference evidence="1" key="2">
    <citation type="journal article" date="2023" name="Syst. Appl. Microbiol.">
        <title>Govania unica gen. nov., sp. nov., a rare biosphere bacterium that represents a novel family in the class Alphaproteobacteria.</title>
        <authorList>
            <person name="Vandamme P."/>
            <person name="Peeters C."/>
            <person name="Hettiarachchi A."/>
            <person name="Cnockaert M."/>
            <person name="Carlier A."/>
        </authorList>
    </citation>
    <scope>NUCLEOTIDE SEQUENCE</scope>
    <source>
        <strain evidence="1">LMG 31809</strain>
    </source>
</reference>
<comment type="caution">
    <text evidence="1">The sequence shown here is derived from an EMBL/GenBank/DDBJ whole genome shotgun (WGS) entry which is preliminary data.</text>
</comment>
<dbReference type="AlphaFoldDB" id="A0A9X3TW12"/>
<keyword evidence="2" id="KW-1185">Reference proteome</keyword>
<gene>
    <name evidence="1" type="ORF">NYP16_02095</name>
</gene>
<dbReference type="InterPro" id="IPR007435">
    <property type="entry name" value="DUF484"/>
</dbReference>
<reference evidence="1" key="1">
    <citation type="submission" date="2022-08" db="EMBL/GenBank/DDBJ databases">
        <authorList>
            <person name="Vandamme P."/>
            <person name="Hettiarachchi A."/>
            <person name="Peeters C."/>
            <person name="Cnockaert M."/>
            <person name="Carlier A."/>
        </authorList>
    </citation>
    <scope>NUCLEOTIDE SEQUENCE</scope>
    <source>
        <strain evidence="1">LMG 31809</strain>
    </source>
</reference>
<organism evidence="1 2">
    <name type="scientific">Govanella unica</name>
    <dbReference type="NCBI Taxonomy" id="2975056"/>
    <lineage>
        <taxon>Bacteria</taxon>
        <taxon>Pseudomonadati</taxon>
        <taxon>Pseudomonadota</taxon>
        <taxon>Alphaproteobacteria</taxon>
        <taxon>Emcibacterales</taxon>
        <taxon>Govanellaceae</taxon>
        <taxon>Govanella</taxon>
    </lineage>
</organism>
<protein>
    <submittedName>
        <fullName evidence="1">DUF484 family protein</fullName>
    </submittedName>
</protein>
<proteinExistence type="predicted"/>
<dbReference type="Pfam" id="PF04340">
    <property type="entry name" value="DUF484"/>
    <property type="match status" value="1"/>
</dbReference>
<dbReference type="InterPro" id="IPR029016">
    <property type="entry name" value="GAF-like_dom_sf"/>
</dbReference>
<dbReference type="PANTHER" id="PTHR38765">
    <property type="entry name" value="DUF484 DOMAIN-CONTAINING PROTEIN"/>
    <property type="match status" value="1"/>
</dbReference>
<dbReference type="Proteomes" id="UP001141619">
    <property type="component" value="Unassembled WGS sequence"/>
</dbReference>
<dbReference type="RefSeq" id="WP_274942452.1">
    <property type="nucleotide sequence ID" value="NZ_JANWOI010000001.1"/>
</dbReference>
<name>A0A9X3TW12_9PROT</name>
<dbReference type="Gene3D" id="3.30.450.40">
    <property type="match status" value="1"/>
</dbReference>
<dbReference type="PANTHER" id="PTHR38765:SF1">
    <property type="entry name" value="DUF484 DOMAIN-CONTAINING PROTEIN"/>
    <property type="match status" value="1"/>
</dbReference>
<accession>A0A9X3TW12</accession>
<sequence length="237" mass="26163">MQTERQDVFLGLTIEQVRDFLASNPNFLVDNADLLHALTPPRYNRGQNVIDFQHYMLDRLQQDVELLDQYRDALMLASRANLTSQQQVHAALLSALDADSFDTLAHVITSDWVDMLNVDAVALCFECEPGDAFDLMMPSGAQRLQPGDVARVMGREGAILLRDHLTAASRAVFGPAAGLISAEALVRLAPGPNRPLGILAMGSRDPDYYTPGQGTELLRYTGASVERLLDQWLARAR</sequence>